<keyword evidence="4" id="KW-1185">Reference proteome</keyword>
<evidence type="ECO:0000313" key="3">
    <source>
        <dbReference type="EMBL" id="MDR7377065.1"/>
    </source>
</evidence>
<accession>A0ABU2C6V0</accession>
<dbReference type="CDD" id="cd00570">
    <property type="entry name" value="GST_N_family"/>
    <property type="match status" value="1"/>
</dbReference>
<evidence type="ECO:0000259" key="2">
    <source>
        <dbReference type="PROSITE" id="PS50405"/>
    </source>
</evidence>
<feature type="domain" description="GST C-terminal" evidence="2">
    <location>
        <begin position="84"/>
        <end position="240"/>
    </location>
</feature>
<organism evidence="3 4">
    <name type="scientific">Rhodoferax ferrireducens</name>
    <dbReference type="NCBI Taxonomy" id="192843"/>
    <lineage>
        <taxon>Bacteria</taxon>
        <taxon>Pseudomonadati</taxon>
        <taxon>Pseudomonadota</taxon>
        <taxon>Betaproteobacteria</taxon>
        <taxon>Burkholderiales</taxon>
        <taxon>Comamonadaceae</taxon>
        <taxon>Rhodoferax</taxon>
    </lineage>
</organism>
<protein>
    <submittedName>
        <fullName evidence="3">Glutathione S-transferase</fullName>
    </submittedName>
</protein>
<gene>
    <name evidence="3" type="ORF">J2X19_001723</name>
</gene>
<feature type="domain" description="GST N-terminal" evidence="1">
    <location>
        <begin position="2"/>
        <end position="81"/>
    </location>
</feature>
<reference evidence="3 4" key="1">
    <citation type="submission" date="2023-07" db="EMBL/GenBank/DDBJ databases">
        <title>Sorghum-associated microbial communities from plants grown in Nebraska, USA.</title>
        <authorList>
            <person name="Schachtman D."/>
        </authorList>
    </citation>
    <scope>NUCLEOTIDE SEQUENCE [LARGE SCALE GENOMIC DNA]</scope>
    <source>
        <strain evidence="3 4">BE313</strain>
    </source>
</reference>
<sequence>MADLVLHHYKTSPFAQKIRSVLGFKQLPWQSVNIPPIAPKPDVEALTGGYRKTPILQIGADIYCDTALICDVLEHRQPAPSLSPPTHKGLARVLAQWADTTLFSTAMAYNFQPKGREQMFGTTPPGFAQAFADDRAKMVGSAPRLRVGDATTAYRSYLRRLATMLEDQPYLVGNVPCMADFAAYAPLWFTRVNVSSLAGILDATPSVLAWMDRMAGFQQPEAGRLSSADAIAIAARSTPLPVADEVFQDDHGIPLGSRVSVHAESFGLETSEGELVAATRMHLTLRRVDARAGTVHVHFPRIGYVLKAA</sequence>
<dbReference type="PROSITE" id="PS50404">
    <property type="entry name" value="GST_NTER"/>
    <property type="match status" value="1"/>
</dbReference>
<name>A0ABU2C6V0_9BURK</name>
<dbReference type="EMBL" id="JAVDXT010000001">
    <property type="protein sequence ID" value="MDR7377065.1"/>
    <property type="molecule type" value="Genomic_DNA"/>
</dbReference>
<dbReference type="Proteomes" id="UP001180487">
    <property type="component" value="Unassembled WGS sequence"/>
</dbReference>
<dbReference type="InterPro" id="IPR004045">
    <property type="entry name" value="Glutathione_S-Trfase_N"/>
</dbReference>
<proteinExistence type="predicted"/>
<dbReference type="RefSeq" id="WP_310372464.1">
    <property type="nucleotide sequence ID" value="NZ_JAVDXT010000001.1"/>
</dbReference>
<dbReference type="InterPro" id="IPR036282">
    <property type="entry name" value="Glutathione-S-Trfase_C_sf"/>
</dbReference>
<dbReference type="PANTHER" id="PTHR43968">
    <property type="match status" value="1"/>
</dbReference>
<dbReference type="Gene3D" id="3.40.30.110">
    <property type="match status" value="2"/>
</dbReference>
<dbReference type="Pfam" id="PF13417">
    <property type="entry name" value="GST_N_3"/>
    <property type="match status" value="1"/>
</dbReference>
<dbReference type="PROSITE" id="PS50405">
    <property type="entry name" value="GST_CTER"/>
    <property type="match status" value="1"/>
</dbReference>
<comment type="caution">
    <text evidence="3">The sequence shown here is derived from an EMBL/GenBank/DDBJ whole genome shotgun (WGS) entry which is preliminary data.</text>
</comment>
<dbReference type="InterPro" id="IPR010987">
    <property type="entry name" value="Glutathione-S-Trfase_C-like"/>
</dbReference>
<dbReference type="PANTHER" id="PTHR43968:SF6">
    <property type="entry name" value="GLUTATHIONE S-TRANSFERASE OMEGA"/>
    <property type="match status" value="1"/>
</dbReference>
<evidence type="ECO:0000259" key="1">
    <source>
        <dbReference type="PROSITE" id="PS50404"/>
    </source>
</evidence>
<dbReference type="Pfam" id="PF13410">
    <property type="entry name" value="GST_C_2"/>
    <property type="match status" value="1"/>
</dbReference>
<dbReference type="SUPFAM" id="SSF52833">
    <property type="entry name" value="Thioredoxin-like"/>
    <property type="match status" value="1"/>
</dbReference>
<dbReference type="InterPro" id="IPR036249">
    <property type="entry name" value="Thioredoxin-like_sf"/>
</dbReference>
<dbReference type="SUPFAM" id="SSF47616">
    <property type="entry name" value="GST C-terminal domain-like"/>
    <property type="match status" value="1"/>
</dbReference>
<evidence type="ECO:0000313" key="4">
    <source>
        <dbReference type="Proteomes" id="UP001180487"/>
    </source>
</evidence>
<dbReference type="InterPro" id="IPR050983">
    <property type="entry name" value="GST_Omega/HSP26"/>
</dbReference>